<proteinExistence type="predicted"/>
<dbReference type="EC" id="2.7.11.1" evidence="1"/>
<dbReference type="AlphaFoldDB" id="A0A414NV01"/>
<dbReference type="CDD" id="cd14014">
    <property type="entry name" value="STKc_PknB_like"/>
    <property type="match status" value="1"/>
</dbReference>
<dbReference type="InterPro" id="IPR000719">
    <property type="entry name" value="Prot_kinase_dom"/>
</dbReference>
<dbReference type="PANTHER" id="PTHR43289:SF6">
    <property type="entry name" value="SERINE_THREONINE-PROTEIN KINASE NEKL-3"/>
    <property type="match status" value="1"/>
</dbReference>
<dbReference type="PROSITE" id="PS50011">
    <property type="entry name" value="PROTEIN_KINASE_DOM"/>
    <property type="match status" value="1"/>
</dbReference>
<evidence type="ECO:0000256" key="7">
    <source>
        <dbReference type="SAM" id="Phobius"/>
    </source>
</evidence>
<sequence>MAMEKTEKTGKRASQLVADYLASRYHTLRIIKESPHGTISLVEDTMADQSHGRPIFVKKSLQAMGLPYKELQDIGCEVFPKVFYTAELPPAGTTIVIEEFIAGEPLSNRLEQKHYLTPQEATRLILTLCSGLTLLHQHGILHRDIKPSNIMEPPGASSSGLYRLIDFDAARTVKEGHEEDTRLLGTKGYAPPEQYGSAQTDARSDLYALGVTVRELLGPDYHGPLRPILAKCTEQDPARRYQSAAKLARAVRHAKLFYYGRRTLILTGIAFCSLAAILLWHRFRYPEQPLPGHDELQNFSHEVKKAVKNEEQSLKNSVEQAKKQLDPPAQLPASSAPAKDSTATAPQASPTSQAAPTATRSATTGEEAPETAPNRVRVRLYCNGDRLNAWMDQWDTPIRNGGATQIVPAAVWQSGSLSAYSITARITNESDEIFASPILTVSDGSNQETTTAGAIVPGATAELTIPLSSFPTRDSGTHLTVTTTGMGPQVISTPTFALDFRAK</sequence>
<feature type="domain" description="Protein kinase" evidence="8">
    <location>
        <begin position="1"/>
        <end position="304"/>
    </location>
</feature>
<evidence type="ECO:0000313" key="10">
    <source>
        <dbReference type="Proteomes" id="UP000283442"/>
    </source>
</evidence>
<feature type="compositionally biased region" description="Low complexity" evidence="6">
    <location>
        <begin position="327"/>
        <end position="364"/>
    </location>
</feature>
<reference evidence="9 10" key="1">
    <citation type="submission" date="2018-08" db="EMBL/GenBank/DDBJ databases">
        <title>A genome reference for cultivated species of the human gut microbiota.</title>
        <authorList>
            <person name="Zou Y."/>
            <person name="Xue W."/>
            <person name="Luo G."/>
        </authorList>
    </citation>
    <scope>NUCLEOTIDE SEQUENCE [LARGE SCALE GENOMIC DNA]</scope>
    <source>
        <strain evidence="9 10">AM25-21AC</strain>
    </source>
</reference>
<keyword evidence="5" id="KW-0067">ATP-binding</keyword>
<keyword evidence="2" id="KW-0808">Transferase</keyword>
<protein>
    <recommendedName>
        <fullName evidence="1">non-specific serine/threonine protein kinase</fullName>
        <ecNumber evidence="1">2.7.11.1</ecNumber>
    </recommendedName>
</protein>
<evidence type="ECO:0000259" key="8">
    <source>
        <dbReference type="PROSITE" id="PS50011"/>
    </source>
</evidence>
<dbReference type="Pfam" id="PF00069">
    <property type="entry name" value="Pkinase"/>
    <property type="match status" value="1"/>
</dbReference>
<dbReference type="OrthoDB" id="9788659at2"/>
<keyword evidence="4" id="KW-0418">Kinase</keyword>
<feature type="transmembrane region" description="Helical" evidence="7">
    <location>
        <begin position="263"/>
        <end position="281"/>
    </location>
</feature>
<organism evidence="9 10">
    <name type="scientific">Mitsuokella multacida</name>
    <dbReference type="NCBI Taxonomy" id="52226"/>
    <lineage>
        <taxon>Bacteria</taxon>
        <taxon>Bacillati</taxon>
        <taxon>Bacillota</taxon>
        <taxon>Negativicutes</taxon>
        <taxon>Selenomonadales</taxon>
        <taxon>Selenomonadaceae</taxon>
        <taxon>Mitsuokella</taxon>
    </lineage>
</organism>
<dbReference type="EMBL" id="QRHE01000012">
    <property type="protein sequence ID" value="RHF50651.1"/>
    <property type="molecule type" value="Genomic_DNA"/>
</dbReference>
<dbReference type="Gene3D" id="1.10.510.10">
    <property type="entry name" value="Transferase(Phosphotransferase) domain 1"/>
    <property type="match status" value="1"/>
</dbReference>
<accession>A0A414NV01</accession>
<dbReference type="GO" id="GO:0005524">
    <property type="term" value="F:ATP binding"/>
    <property type="evidence" value="ECO:0007669"/>
    <property type="project" value="UniProtKB-KW"/>
</dbReference>
<keyword evidence="7" id="KW-1133">Transmembrane helix</keyword>
<gene>
    <name evidence="9" type="ORF">DW674_09995</name>
</gene>
<feature type="region of interest" description="Disordered" evidence="6">
    <location>
        <begin position="308"/>
        <end position="372"/>
    </location>
</feature>
<dbReference type="PANTHER" id="PTHR43289">
    <property type="entry name" value="MITOGEN-ACTIVATED PROTEIN KINASE KINASE KINASE 20-RELATED"/>
    <property type="match status" value="1"/>
</dbReference>
<evidence type="ECO:0000256" key="6">
    <source>
        <dbReference type="SAM" id="MobiDB-lite"/>
    </source>
</evidence>
<evidence type="ECO:0000256" key="4">
    <source>
        <dbReference type="ARBA" id="ARBA00022777"/>
    </source>
</evidence>
<keyword evidence="7" id="KW-0472">Membrane</keyword>
<evidence type="ECO:0000256" key="5">
    <source>
        <dbReference type="ARBA" id="ARBA00022840"/>
    </source>
</evidence>
<dbReference type="Proteomes" id="UP000283442">
    <property type="component" value="Unassembled WGS sequence"/>
</dbReference>
<dbReference type="RefSeq" id="WP_118176628.1">
    <property type="nucleotide sequence ID" value="NZ_JAQEAO010000013.1"/>
</dbReference>
<dbReference type="InterPro" id="IPR011009">
    <property type="entry name" value="Kinase-like_dom_sf"/>
</dbReference>
<evidence type="ECO:0000256" key="1">
    <source>
        <dbReference type="ARBA" id="ARBA00012513"/>
    </source>
</evidence>
<dbReference type="GO" id="GO:0004674">
    <property type="term" value="F:protein serine/threonine kinase activity"/>
    <property type="evidence" value="ECO:0007669"/>
    <property type="project" value="UniProtKB-EC"/>
</dbReference>
<comment type="caution">
    <text evidence="9">The sequence shown here is derived from an EMBL/GenBank/DDBJ whole genome shotgun (WGS) entry which is preliminary data.</text>
</comment>
<evidence type="ECO:0000256" key="2">
    <source>
        <dbReference type="ARBA" id="ARBA00022679"/>
    </source>
</evidence>
<name>A0A414NV01_9FIRM</name>
<keyword evidence="7" id="KW-0812">Transmembrane</keyword>
<keyword evidence="3" id="KW-0547">Nucleotide-binding</keyword>
<dbReference type="SMART" id="SM00220">
    <property type="entry name" value="S_TKc"/>
    <property type="match status" value="1"/>
</dbReference>
<dbReference type="SUPFAM" id="SSF56112">
    <property type="entry name" value="Protein kinase-like (PK-like)"/>
    <property type="match status" value="1"/>
</dbReference>
<evidence type="ECO:0000313" key="9">
    <source>
        <dbReference type="EMBL" id="RHF50651.1"/>
    </source>
</evidence>
<evidence type="ECO:0000256" key="3">
    <source>
        <dbReference type="ARBA" id="ARBA00022741"/>
    </source>
</evidence>